<reference evidence="2" key="1">
    <citation type="submission" date="2020-07" db="EMBL/GenBank/DDBJ databases">
        <title>Huge and variable diversity of episymbiotic CPR bacteria and DPANN archaea in groundwater ecosystems.</title>
        <authorList>
            <person name="He C.Y."/>
            <person name="Keren R."/>
            <person name="Whittaker M."/>
            <person name="Farag I.F."/>
            <person name="Doudna J."/>
            <person name="Cate J.H.D."/>
            <person name="Banfield J.F."/>
        </authorList>
    </citation>
    <scope>NUCLEOTIDE SEQUENCE</scope>
    <source>
        <strain evidence="2">NC_groundwater_1226_Ag_S-0.1um_59_124</strain>
    </source>
</reference>
<dbReference type="EMBL" id="JACQMJ010000006">
    <property type="protein sequence ID" value="MBI4132272.1"/>
    <property type="molecule type" value="Genomic_DNA"/>
</dbReference>
<evidence type="ECO:0000256" key="1">
    <source>
        <dbReference type="SAM" id="MobiDB-lite"/>
    </source>
</evidence>
<feature type="compositionally biased region" description="Pro residues" evidence="1">
    <location>
        <begin position="123"/>
        <end position="136"/>
    </location>
</feature>
<feature type="compositionally biased region" description="Pro residues" evidence="1">
    <location>
        <begin position="99"/>
        <end position="113"/>
    </location>
</feature>
<feature type="region of interest" description="Disordered" evidence="1">
    <location>
        <begin position="44"/>
        <end position="143"/>
    </location>
</feature>
<dbReference type="Proteomes" id="UP000704960">
    <property type="component" value="Unassembled WGS sequence"/>
</dbReference>
<feature type="compositionally biased region" description="Polar residues" evidence="1">
    <location>
        <begin position="431"/>
        <end position="450"/>
    </location>
</feature>
<evidence type="ECO:0000313" key="2">
    <source>
        <dbReference type="EMBL" id="MBI4132272.1"/>
    </source>
</evidence>
<organism evidence="2 3">
    <name type="scientific">Candidatus Sungiibacteriota bacterium</name>
    <dbReference type="NCBI Taxonomy" id="2750080"/>
    <lineage>
        <taxon>Bacteria</taxon>
        <taxon>Candidatus Sungiibacteriota</taxon>
    </lineage>
</organism>
<feature type="compositionally biased region" description="Pro residues" evidence="1">
    <location>
        <begin position="48"/>
        <end position="93"/>
    </location>
</feature>
<name>A0A932YVM4_9BACT</name>
<gene>
    <name evidence="2" type="ORF">HY474_01435</name>
</gene>
<evidence type="ECO:0000313" key="3">
    <source>
        <dbReference type="Proteomes" id="UP000704960"/>
    </source>
</evidence>
<feature type="region of interest" description="Disordered" evidence="1">
    <location>
        <begin position="425"/>
        <end position="450"/>
    </location>
</feature>
<sequence>MNLIPVLTAVLAIGASLVAIEGVNLASGGEFYLASIAQLVQESSGTTAPPPTEPALIRPPEPAPVPPPPADAQPLPPPPDNTREPLPPPPERPVIPLEPINPAPPQPVQPPRQMPDRPSDQSLPPPNQPQDQPPPPPDREQRREFNAFPDEGEGEEQEPQEFVDPREIQQALKDIKQMRNDIKRNYLRQLKKIASEADVSKLNEILADLDKFQNIIGNRNADVSDIRDAIQEFRDAQYWEILNAMRARLQIPQEIKQITQSLKRLERTAKTKAVQNLGFNMERVGQAIAGMKQNIEAVQNHYNNGEFEEAQEAMQEFHQGFNPGDLESTIFRVRDIKNMLKRVKDTGIRAEVEKVLQEVIDTFNNGEYRDARETLDEYADDLQNLINKYLVTTGWGWGKKKINREESFSRIRSLEGLIKAKLEKEGASLPGETNSAKQQPRQPSQTPANR</sequence>
<proteinExistence type="predicted"/>
<accession>A0A932YVM4</accession>
<protein>
    <submittedName>
        <fullName evidence="2">Uncharacterized protein</fullName>
    </submittedName>
</protein>
<comment type="caution">
    <text evidence="2">The sequence shown here is derived from an EMBL/GenBank/DDBJ whole genome shotgun (WGS) entry which is preliminary data.</text>
</comment>
<dbReference type="AlphaFoldDB" id="A0A932YVM4"/>